<protein>
    <recommendedName>
        <fullName evidence="2">histidine kinase</fullName>
        <ecNumber evidence="2">2.7.13.3</ecNumber>
    </recommendedName>
</protein>
<keyword evidence="6" id="KW-0418">Kinase</keyword>
<dbReference type="PANTHER" id="PTHR24421">
    <property type="entry name" value="NITRATE/NITRITE SENSOR PROTEIN NARX-RELATED"/>
    <property type="match status" value="1"/>
</dbReference>
<dbReference type="AlphaFoldDB" id="A0A6J4RBW8"/>
<dbReference type="SUPFAM" id="SSF55874">
    <property type="entry name" value="ATPase domain of HSP90 chaperone/DNA topoisomerase II/histidine kinase"/>
    <property type="match status" value="1"/>
</dbReference>
<keyword evidence="5" id="KW-0547">Nucleotide-binding</keyword>
<evidence type="ECO:0000259" key="11">
    <source>
        <dbReference type="PROSITE" id="PS50112"/>
    </source>
</evidence>
<evidence type="ECO:0000259" key="12">
    <source>
        <dbReference type="PROSITE" id="PS50113"/>
    </source>
</evidence>
<evidence type="ECO:0000256" key="5">
    <source>
        <dbReference type="ARBA" id="ARBA00022741"/>
    </source>
</evidence>
<dbReference type="InterPro" id="IPR005467">
    <property type="entry name" value="His_kinase_dom"/>
</dbReference>
<feature type="domain" description="PAS" evidence="11">
    <location>
        <begin position="379"/>
        <end position="449"/>
    </location>
</feature>
<dbReference type="Pfam" id="PF02518">
    <property type="entry name" value="HATPase_c"/>
    <property type="match status" value="1"/>
</dbReference>
<dbReference type="EC" id="2.7.13.3" evidence="2"/>
<dbReference type="NCBIfam" id="TIGR00229">
    <property type="entry name" value="sensory_box"/>
    <property type="match status" value="4"/>
</dbReference>
<keyword evidence="3" id="KW-0597">Phosphoprotein</keyword>
<dbReference type="SUPFAM" id="SSF55781">
    <property type="entry name" value="GAF domain-like"/>
    <property type="match status" value="1"/>
</dbReference>
<dbReference type="InterPro" id="IPR003594">
    <property type="entry name" value="HATPase_dom"/>
</dbReference>
<dbReference type="Pfam" id="PF08447">
    <property type="entry name" value="PAS_3"/>
    <property type="match status" value="2"/>
</dbReference>
<accession>A0A6J4RBW8</accession>
<dbReference type="Gene3D" id="3.30.565.10">
    <property type="entry name" value="Histidine kinase-like ATPase, C-terminal domain"/>
    <property type="match status" value="1"/>
</dbReference>
<dbReference type="InterPro" id="IPR036890">
    <property type="entry name" value="HATPase_C_sf"/>
</dbReference>
<dbReference type="CDD" id="cd00130">
    <property type="entry name" value="PAS"/>
    <property type="match status" value="4"/>
</dbReference>
<dbReference type="Pfam" id="PF13188">
    <property type="entry name" value="PAS_8"/>
    <property type="match status" value="1"/>
</dbReference>
<evidence type="ECO:0000256" key="3">
    <source>
        <dbReference type="ARBA" id="ARBA00022553"/>
    </source>
</evidence>
<feature type="region of interest" description="Disordered" evidence="9">
    <location>
        <begin position="877"/>
        <end position="896"/>
    </location>
</feature>
<dbReference type="GO" id="GO:0016020">
    <property type="term" value="C:membrane"/>
    <property type="evidence" value="ECO:0007669"/>
    <property type="project" value="InterPro"/>
</dbReference>
<dbReference type="GO" id="GO:0005524">
    <property type="term" value="F:ATP binding"/>
    <property type="evidence" value="ECO:0007669"/>
    <property type="project" value="UniProtKB-KW"/>
</dbReference>
<feature type="domain" description="Histidine kinase" evidence="10">
    <location>
        <begin position="680"/>
        <end position="880"/>
    </location>
</feature>
<evidence type="ECO:0000256" key="9">
    <source>
        <dbReference type="SAM" id="MobiDB-lite"/>
    </source>
</evidence>
<dbReference type="Gene3D" id="3.30.450.20">
    <property type="entry name" value="PAS domain"/>
    <property type="match status" value="4"/>
</dbReference>
<dbReference type="EMBL" id="CADCVH010000102">
    <property type="protein sequence ID" value="CAA9469781.1"/>
    <property type="molecule type" value="Genomic_DNA"/>
</dbReference>
<evidence type="ECO:0000256" key="8">
    <source>
        <dbReference type="ARBA" id="ARBA00023012"/>
    </source>
</evidence>
<evidence type="ECO:0000256" key="4">
    <source>
        <dbReference type="ARBA" id="ARBA00022679"/>
    </source>
</evidence>
<dbReference type="GO" id="GO:0006355">
    <property type="term" value="P:regulation of DNA-templated transcription"/>
    <property type="evidence" value="ECO:0007669"/>
    <property type="project" value="InterPro"/>
</dbReference>
<dbReference type="InterPro" id="IPR013767">
    <property type="entry name" value="PAS_fold"/>
</dbReference>
<evidence type="ECO:0000256" key="2">
    <source>
        <dbReference type="ARBA" id="ARBA00012438"/>
    </source>
</evidence>
<dbReference type="InterPro" id="IPR050482">
    <property type="entry name" value="Sensor_HK_TwoCompSys"/>
</dbReference>
<evidence type="ECO:0000256" key="6">
    <source>
        <dbReference type="ARBA" id="ARBA00022777"/>
    </source>
</evidence>
<dbReference type="InterPro" id="IPR011712">
    <property type="entry name" value="Sig_transdc_His_kin_sub3_dim/P"/>
</dbReference>
<dbReference type="InterPro" id="IPR029016">
    <property type="entry name" value="GAF-like_dom_sf"/>
</dbReference>
<dbReference type="Pfam" id="PF07730">
    <property type="entry name" value="HisKA_3"/>
    <property type="match status" value="1"/>
</dbReference>
<keyword evidence="4" id="KW-0808">Transferase</keyword>
<dbReference type="InterPro" id="IPR000700">
    <property type="entry name" value="PAS-assoc_C"/>
</dbReference>
<dbReference type="SMART" id="SM00091">
    <property type="entry name" value="PAS"/>
    <property type="match status" value="4"/>
</dbReference>
<dbReference type="Gene3D" id="3.30.450.40">
    <property type="match status" value="1"/>
</dbReference>
<dbReference type="GO" id="GO:0000155">
    <property type="term" value="F:phosphorelay sensor kinase activity"/>
    <property type="evidence" value="ECO:0007669"/>
    <property type="project" value="InterPro"/>
</dbReference>
<dbReference type="Gene3D" id="1.20.5.1930">
    <property type="match status" value="1"/>
</dbReference>
<dbReference type="CDD" id="cd16917">
    <property type="entry name" value="HATPase_UhpB-NarQ-NarX-like"/>
    <property type="match status" value="1"/>
</dbReference>
<comment type="catalytic activity">
    <reaction evidence="1">
        <text>ATP + protein L-histidine = ADP + protein N-phospho-L-histidine.</text>
        <dbReference type="EC" id="2.7.13.3"/>
    </reaction>
</comment>
<dbReference type="Pfam" id="PF00989">
    <property type="entry name" value="PAS"/>
    <property type="match status" value="1"/>
</dbReference>
<dbReference type="PANTHER" id="PTHR24421:SF10">
    <property type="entry name" value="NITRATE_NITRITE SENSOR PROTEIN NARQ"/>
    <property type="match status" value="1"/>
</dbReference>
<dbReference type="PROSITE" id="PS50109">
    <property type="entry name" value="HIS_KIN"/>
    <property type="match status" value="1"/>
</dbReference>
<dbReference type="SMART" id="SM00387">
    <property type="entry name" value="HATPase_c"/>
    <property type="match status" value="1"/>
</dbReference>
<evidence type="ECO:0000256" key="1">
    <source>
        <dbReference type="ARBA" id="ARBA00000085"/>
    </source>
</evidence>
<gene>
    <name evidence="13" type="ORF">AVDCRST_MAG02-3982</name>
</gene>
<feature type="compositionally biased region" description="Basic and acidic residues" evidence="9">
    <location>
        <begin position="886"/>
        <end position="896"/>
    </location>
</feature>
<evidence type="ECO:0000313" key="13">
    <source>
        <dbReference type="EMBL" id="CAA9469781.1"/>
    </source>
</evidence>
<dbReference type="SUPFAM" id="SSF55785">
    <property type="entry name" value="PYP-like sensor domain (PAS domain)"/>
    <property type="match status" value="4"/>
</dbReference>
<feature type="domain" description="PAS" evidence="11">
    <location>
        <begin position="134"/>
        <end position="182"/>
    </location>
</feature>
<sequence length="896" mass="99253">MTAPGQRDFTYRPFFEDAPDGMLMVSEGGRLLDANPLACALLGRTREELLRADLRAVADPTDRAWEEALSERGVGGARQLRFVGRGGGAFEAWVAFTRPARASDRQFGLIFRKLAGDGAGSEARNNAARVDGVLFENGPNPIILYEAGDTICYASPSVERLLGYEPDELTGVSISDVVHPDDLGLAARETQKTASVPGRQPLTLRYRHKDSSWVRMDSMATDVLHDPDVEGMVIDGHDVAERGQEEEAPRRGERRNLMLVSDPTRAMTVLEPDATFRYVSPAAQRALGYAPEELVGRDALGYVHQEDRRQAREILETAIRQGSAAEVSAELRLEHGDGSWHHFRMKIVDSPDGPGVGALVAELKDVTEQKETEEALRQSEGRYRAVVDQTNEGVYLADAGTMRVLEANKALQETLGYTEEELRRLTLYDLVADDRAGVDEYVRRTLQEKRSHIDERKYRRKDGSLACVEEYAGIVPHEGTEVLCVVVDDVTERKRTEENLRRSLGVLLALREAGQVLGSTLEAEEIVTRLLMIMRGVSGLTAAVISVENELGQPRIWREVGLEGLWRRARYAPQAEEARRAVLDAGEHQLFRLRGPESSGQLVGLCLPLRMKDRIAGVLEAYGPESLAGEDAVEILRSLAAQAASALENARLYGELAERERRLADLIGQLFTAQEEERRRVAYEVHDGLAQVAAAAHQHLQGFARFYPPGSEDGRALLSQALELVQRTVGEARRVIANLRPTALDDFGLGTALRIEADRLRAEGYRIDYENNLGEDERLPVAVETALFRITQEALTNVRRHANTRRVRVTLDRLRGRVHLNIRDWGRGFDPEVPRVGDGPGERVGLNSMQERVALLGGSFLVQSRPGGGVLVTVEVPLSPEDPDREGDPIASRDRM</sequence>
<organism evidence="13">
    <name type="scientific">uncultured Rubrobacteraceae bacterium</name>
    <dbReference type="NCBI Taxonomy" id="349277"/>
    <lineage>
        <taxon>Bacteria</taxon>
        <taxon>Bacillati</taxon>
        <taxon>Actinomycetota</taxon>
        <taxon>Rubrobacteria</taxon>
        <taxon>Rubrobacterales</taxon>
        <taxon>Rubrobacteraceae</taxon>
        <taxon>environmental samples</taxon>
    </lineage>
</organism>
<dbReference type="PROSITE" id="PS50112">
    <property type="entry name" value="PAS"/>
    <property type="match status" value="4"/>
</dbReference>
<keyword evidence="7" id="KW-0067">ATP-binding</keyword>
<evidence type="ECO:0000259" key="10">
    <source>
        <dbReference type="PROSITE" id="PS50109"/>
    </source>
</evidence>
<dbReference type="InterPro" id="IPR000014">
    <property type="entry name" value="PAS"/>
</dbReference>
<feature type="domain" description="PAS" evidence="11">
    <location>
        <begin position="7"/>
        <end position="63"/>
    </location>
</feature>
<feature type="domain" description="PAS" evidence="11">
    <location>
        <begin position="252"/>
        <end position="322"/>
    </location>
</feature>
<dbReference type="InterPro" id="IPR035965">
    <property type="entry name" value="PAS-like_dom_sf"/>
</dbReference>
<reference evidence="13" key="1">
    <citation type="submission" date="2020-02" db="EMBL/GenBank/DDBJ databases">
        <authorList>
            <person name="Meier V. D."/>
        </authorList>
    </citation>
    <scope>NUCLEOTIDE SEQUENCE</scope>
    <source>
        <strain evidence="13">AVDCRST_MAG02</strain>
    </source>
</reference>
<feature type="domain" description="PAC" evidence="12">
    <location>
        <begin position="327"/>
        <end position="378"/>
    </location>
</feature>
<evidence type="ECO:0000256" key="7">
    <source>
        <dbReference type="ARBA" id="ARBA00022840"/>
    </source>
</evidence>
<keyword evidence="8" id="KW-0902">Two-component regulatory system</keyword>
<dbReference type="GO" id="GO:0046983">
    <property type="term" value="F:protein dimerization activity"/>
    <property type="evidence" value="ECO:0007669"/>
    <property type="project" value="InterPro"/>
</dbReference>
<dbReference type="InterPro" id="IPR013655">
    <property type="entry name" value="PAS_fold_3"/>
</dbReference>
<proteinExistence type="predicted"/>
<name>A0A6J4RBW8_9ACTN</name>
<dbReference type="PROSITE" id="PS50113">
    <property type="entry name" value="PAC"/>
    <property type="match status" value="1"/>
</dbReference>